<reference evidence="1 2" key="1">
    <citation type="journal article" date="2007" name="Nat. Biotechnol.">
        <title>Complete genome sequence of the myxobacterium Sorangium cellulosum.</title>
        <authorList>
            <person name="Schneiker S."/>
            <person name="Perlova O."/>
            <person name="Kaiser O."/>
            <person name="Gerth K."/>
            <person name="Alici A."/>
            <person name="Altmeyer M.O."/>
            <person name="Bartels D."/>
            <person name="Bekel T."/>
            <person name="Beyer S."/>
            <person name="Bode E."/>
            <person name="Bode H.B."/>
            <person name="Bolten C.J."/>
            <person name="Choudhuri J.V."/>
            <person name="Doss S."/>
            <person name="Elnakady Y.A."/>
            <person name="Frank B."/>
            <person name="Gaigalat L."/>
            <person name="Goesmann A."/>
            <person name="Groeger C."/>
            <person name="Gross F."/>
            <person name="Jelsbak L."/>
            <person name="Jelsbak L."/>
            <person name="Kalinowski J."/>
            <person name="Kegler C."/>
            <person name="Knauber T."/>
            <person name="Konietzny S."/>
            <person name="Kopp M."/>
            <person name="Krause L."/>
            <person name="Krug D."/>
            <person name="Linke B."/>
            <person name="Mahmud T."/>
            <person name="Martinez-Arias R."/>
            <person name="McHardy A.C."/>
            <person name="Merai M."/>
            <person name="Meyer F."/>
            <person name="Mormann S."/>
            <person name="Munoz-Dorado J."/>
            <person name="Perez J."/>
            <person name="Pradella S."/>
            <person name="Rachid S."/>
            <person name="Raddatz G."/>
            <person name="Rosenau F."/>
            <person name="Rueckert C."/>
            <person name="Sasse F."/>
            <person name="Scharfe M."/>
            <person name="Schuster S.C."/>
            <person name="Suen G."/>
            <person name="Treuner-Lange A."/>
            <person name="Velicer G.J."/>
            <person name="Vorholter F.-J."/>
            <person name="Weissman K.J."/>
            <person name="Welch R.D."/>
            <person name="Wenzel S.C."/>
            <person name="Whitworth D.E."/>
            <person name="Wilhelm S."/>
            <person name="Wittmann C."/>
            <person name="Bloecker H."/>
            <person name="Puehler A."/>
            <person name="Mueller R."/>
        </authorList>
    </citation>
    <scope>NUCLEOTIDE SEQUENCE [LARGE SCALE GENOMIC DNA]</scope>
    <source>
        <strain evidence="2">So ce56</strain>
    </source>
</reference>
<dbReference type="eggNOG" id="COG1305">
    <property type="taxonomic scope" value="Bacteria"/>
</dbReference>
<keyword evidence="2" id="KW-1185">Reference proteome</keyword>
<sequence>MGNALLDVALDGAGLSYLLQPDGSRSEQLRIQGPRLHELERLAEESRRYFVRLDASLYDLCETFRRLAVSPELETALRGWAADAGPGATLGVQSTDDDVRVPWELLPHALGLRDLMVVRVAQPTAAAGSRRSVGPRHLLVAAWSTSPMGECMRGVGVEVRELSRFGGSGIEVATLHDRPFEDLKGACAARAPGVVHLVVNVSTEDPPRLLIVLDGSKCDVDLDTLSSSLAGPLAPQLVVLNTCFAGRTVARHLCQRLGCVAVGWATTVGDLLAPEFAAYFYARLLDGMSVVGAVRSFMRRFELQLGNDRPIPVIWLPALDAADLPILLREPPPQPAQRQPAAALFDMASPGMQYRQPAAALFEMASPGVQHRQPAAVPFEMASPGMQHRRLLAAPTRSAALPEHSAEAAAVRLDFQALPAICPALLKNGRPLFRNPRIVTNQRRRVRLEIVCDTGSATSVYRRMVEIEPPSTPVIFVDMQFPALYDLIDAGTHRRYVSFSVRVVDRDEVLDEVMCASLWLGVDEWIDQRELWPFLPAFVRPSCSGVSEILDRAGEVLRENGGPGDALDGYARDASSAVSKQIQAIFQALRHKLNVGYIAPQAGRVRVPGAGDLAVQLVRPPAAIVKHRRGTCHDLALLFASCAEHLGIHPVIVVGRHPDTLSGHTFFGFWVGEREHARHWKDRSPSGDRTQDTEFGAGWLIRSPGELRALVQNQQIVVVEATALTRRGDDGHYTIACKEAADLVAKMTAADLDAAVDVAASRHAVQPL</sequence>
<evidence type="ECO:0000313" key="1">
    <source>
        <dbReference type="EMBL" id="CAN94663.1"/>
    </source>
</evidence>
<proteinExistence type="predicted"/>
<dbReference type="RefSeq" id="WP_012237132.1">
    <property type="nucleotide sequence ID" value="NC_010162.1"/>
</dbReference>
<dbReference type="EMBL" id="AM746676">
    <property type="protein sequence ID" value="CAN94663.1"/>
    <property type="molecule type" value="Genomic_DNA"/>
</dbReference>
<dbReference type="AlphaFoldDB" id="A9F8J8"/>
<name>A9F8J8_SORC5</name>
<protein>
    <recommendedName>
        <fullName evidence="3">CHAT domain-containing protein</fullName>
    </recommendedName>
</protein>
<accession>A9F8J8</accession>
<dbReference type="HOGENOM" id="CLU_363654_0_0_7"/>
<organism evidence="1 2">
    <name type="scientific">Sorangium cellulosum (strain So ce56)</name>
    <name type="common">Polyangium cellulosum (strain So ce56)</name>
    <dbReference type="NCBI Taxonomy" id="448385"/>
    <lineage>
        <taxon>Bacteria</taxon>
        <taxon>Pseudomonadati</taxon>
        <taxon>Myxococcota</taxon>
        <taxon>Polyangia</taxon>
        <taxon>Polyangiales</taxon>
        <taxon>Polyangiaceae</taxon>
        <taxon>Sorangium</taxon>
    </lineage>
</organism>
<evidence type="ECO:0000313" key="2">
    <source>
        <dbReference type="Proteomes" id="UP000002139"/>
    </source>
</evidence>
<dbReference type="Proteomes" id="UP000002139">
    <property type="component" value="Chromosome"/>
</dbReference>
<dbReference type="KEGG" id="scl:sce4500"/>
<evidence type="ECO:0008006" key="3">
    <source>
        <dbReference type="Google" id="ProtNLM"/>
    </source>
</evidence>
<gene>
    <name evidence="1" type="ordered locus">sce4500</name>
</gene>
<dbReference type="STRING" id="448385.sce4500"/>